<feature type="compositionally biased region" description="Polar residues" evidence="6">
    <location>
        <begin position="256"/>
        <end position="265"/>
    </location>
</feature>
<feature type="compositionally biased region" description="Low complexity" evidence="6">
    <location>
        <begin position="272"/>
        <end position="290"/>
    </location>
</feature>
<accession>A0A8S1IPN5</accession>
<dbReference type="InterPro" id="IPR001471">
    <property type="entry name" value="AP2/ERF_dom"/>
</dbReference>
<dbReference type="CDD" id="cd00018">
    <property type="entry name" value="AP2"/>
    <property type="match status" value="1"/>
</dbReference>
<feature type="region of interest" description="Disordered" evidence="6">
    <location>
        <begin position="705"/>
        <end position="778"/>
    </location>
</feature>
<feature type="compositionally biased region" description="Polar residues" evidence="6">
    <location>
        <begin position="735"/>
        <end position="751"/>
    </location>
</feature>
<keyword evidence="9" id="KW-1185">Reference proteome</keyword>
<comment type="subcellular location">
    <subcellularLocation>
        <location evidence="1">Nucleus</location>
    </subcellularLocation>
</comment>
<proteinExistence type="predicted"/>
<dbReference type="PANTHER" id="PTHR32467">
    <property type="entry name" value="AP2-LIKE ETHYLENE-RESPONSIVE TRANSCRIPTION FACTOR"/>
    <property type="match status" value="1"/>
</dbReference>
<feature type="domain" description="AP2/ERF" evidence="7">
    <location>
        <begin position="20"/>
        <end position="76"/>
    </location>
</feature>
<dbReference type="SMART" id="SM00380">
    <property type="entry name" value="AP2"/>
    <property type="match status" value="1"/>
</dbReference>
<dbReference type="AlphaFoldDB" id="A0A8S1IPN5"/>
<keyword evidence="3" id="KW-0238">DNA-binding</keyword>
<evidence type="ECO:0000256" key="2">
    <source>
        <dbReference type="ARBA" id="ARBA00023015"/>
    </source>
</evidence>
<keyword evidence="5" id="KW-0539">Nucleus</keyword>
<dbReference type="OrthoDB" id="550275at2759"/>
<evidence type="ECO:0000256" key="1">
    <source>
        <dbReference type="ARBA" id="ARBA00004123"/>
    </source>
</evidence>
<name>A0A8S1IPN5_9CHLO</name>
<dbReference type="GO" id="GO:0003677">
    <property type="term" value="F:DNA binding"/>
    <property type="evidence" value="ECO:0007669"/>
    <property type="project" value="UniProtKB-KW"/>
</dbReference>
<comment type="caution">
    <text evidence="8">The sequence shown here is derived from an EMBL/GenBank/DDBJ whole genome shotgun (WGS) entry which is preliminary data.</text>
</comment>
<protein>
    <recommendedName>
        <fullName evidence="7">AP2/ERF domain-containing protein</fullName>
    </recommendedName>
</protein>
<dbReference type="PROSITE" id="PS51032">
    <property type="entry name" value="AP2_ERF"/>
    <property type="match status" value="1"/>
</dbReference>
<dbReference type="GO" id="GO:0003700">
    <property type="term" value="F:DNA-binding transcription factor activity"/>
    <property type="evidence" value="ECO:0007669"/>
    <property type="project" value="InterPro"/>
</dbReference>
<keyword evidence="2" id="KW-0805">Transcription regulation</keyword>
<dbReference type="InterPro" id="IPR036955">
    <property type="entry name" value="AP2/ERF_dom_sf"/>
</dbReference>
<dbReference type="Proteomes" id="UP000708148">
    <property type="component" value="Unassembled WGS sequence"/>
</dbReference>
<dbReference type="EMBL" id="CAJHUC010000383">
    <property type="protein sequence ID" value="CAD7695733.1"/>
    <property type="molecule type" value="Genomic_DNA"/>
</dbReference>
<feature type="region of interest" description="Disordered" evidence="6">
    <location>
        <begin position="544"/>
        <end position="565"/>
    </location>
</feature>
<evidence type="ECO:0000256" key="6">
    <source>
        <dbReference type="SAM" id="MobiDB-lite"/>
    </source>
</evidence>
<dbReference type="SUPFAM" id="SSF54171">
    <property type="entry name" value="DNA-binding domain"/>
    <property type="match status" value="1"/>
</dbReference>
<evidence type="ECO:0000256" key="4">
    <source>
        <dbReference type="ARBA" id="ARBA00023163"/>
    </source>
</evidence>
<evidence type="ECO:0000256" key="5">
    <source>
        <dbReference type="ARBA" id="ARBA00023242"/>
    </source>
</evidence>
<feature type="compositionally biased region" description="Basic and acidic residues" evidence="6">
    <location>
        <begin position="554"/>
        <end position="565"/>
    </location>
</feature>
<evidence type="ECO:0000313" key="9">
    <source>
        <dbReference type="Proteomes" id="UP000708148"/>
    </source>
</evidence>
<dbReference type="Gene3D" id="3.30.730.10">
    <property type="entry name" value="AP2/ERF domain"/>
    <property type="match status" value="1"/>
</dbReference>
<dbReference type="PANTHER" id="PTHR32467:SF90">
    <property type="entry name" value="AP2-LIKE ETHYLENE-RESPONSIVE TRANSCRIPTION FACTOR AIL1"/>
    <property type="match status" value="1"/>
</dbReference>
<keyword evidence="4" id="KW-0804">Transcription</keyword>
<evidence type="ECO:0000256" key="3">
    <source>
        <dbReference type="ARBA" id="ARBA00023125"/>
    </source>
</evidence>
<evidence type="ECO:0000259" key="7">
    <source>
        <dbReference type="PROSITE" id="PS51032"/>
    </source>
</evidence>
<gene>
    <name evidence="8" type="ORF">OSTQU699_LOCUS1094</name>
</gene>
<dbReference type="InterPro" id="IPR016177">
    <property type="entry name" value="DNA-bd_dom_sf"/>
</dbReference>
<dbReference type="GO" id="GO:0005634">
    <property type="term" value="C:nucleus"/>
    <property type="evidence" value="ECO:0007669"/>
    <property type="project" value="UniProtKB-SubCell"/>
</dbReference>
<feature type="compositionally biased region" description="Basic and acidic residues" evidence="6">
    <location>
        <begin position="91"/>
        <end position="102"/>
    </location>
</feature>
<feature type="region of interest" description="Disordered" evidence="6">
    <location>
        <begin position="91"/>
        <end position="117"/>
    </location>
</feature>
<evidence type="ECO:0000313" key="8">
    <source>
        <dbReference type="EMBL" id="CAD7695733.1"/>
    </source>
</evidence>
<reference evidence="8" key="1">
    <citation type="submission" date="2020-12" db="EMBL/GenBank/DDBJ databases">
        <authorList>
            <person name="Iha C."/>
        </authorList>
    </citation>
    <scope>NUCLEOTIDE SEQUENCE</scope>
</reference>
<feature type="compositionally biased region" description="Basic and acidic residues" evidence="6">
    <location>
        <begin position="709"/>
        <end position="724"/>
    </location>
</feature>
<sequence>MKEEDEQQALFDGGKKLSSRYRGVCWNKKNRRWQAAINSSGKYLYLGSYVSEEEAARAFDRAAVRIRGRKARINFRFEDYADEDLETWHNELHSKDPKDNRTKASKTPVPRRMPSGGMLPDLAIQGVSVLSGVPNGHGDLVYGGGMFSESSAKGLGRPGSGYHSGRLVGGPQKQGSGPMFSDAQGVQGGNEHLWGPVMEVSQPGECGGHEQVALTAAPKHDEAGANALYIGGDQPGVNQSVLMDLGNRQPVLVLPNSPQRSQHGQPNAGGETSTPSGAFGSSFSTGAASGQGVGDHQIPSGDGQEHNPLPQDSQILKIIPCSLGVFGVLYVRPGHSGMGAAVWDGRAIHDMGMFSTKIDAERACKSGTDLIVRFHFGTMNAPLSSGSEGACILASLAQNENQLQAQQGQMLQGRLLSSAARQAPAKGHVDLVNSNLGASNERDGQVSGNGGGGNLERPACVPGFNSSQQNLLRLLSIGSEDLNKYICQMPTAGHDDSLAGVVPEHNRSVTAIAEMIKQDNGNLGSLLHWDSWNSSILGLLSKSHSPSPGAALDNTKRSEDKEHTPFSREIGAAVDAESSQPAGGAGVEPMTLNATAVPSWLKDLGSLAELGSIAFQEGANLSCVVRPNDDCFLLQQQGSGFGSEVGEAGASAAATAGSAAKSSLSVLPRSTSVEKHKADNPLSSMYRHNLSSDYDEVIDWFVSRPQGGENRKSTADGLHIKSEEGAAAGRDGRQYANQAPQPVARSTSQGSEGPPGVRKRKGLEGCEDLITTKRPRLP</sequence>
<organism evidence="8 9">
    <name type="scientific">Ostreobium quekettii</name>
    <dbReference type="NCBI Taxonomy" id="121088"/>
    <lineage>
        <taxon>Eukaryota</taxon>
        <taxon>Viridiplantae</taxon>
        <taxon>Chlorophyta</taxon>
        <taxon>core chlorophytes</taxon>
        <taxon>Ulvophyceae</taxon>
        <taxon>TCBD clade</taxon>
        <taxon>Bryopsidales</taxon>
        <taxon>Ostreobineae</taxon>
        <taxon>Ostreobiaceae</taxon>
        <taxon>Ostreobium</taxon>
    </lineage>
</organism>
<feature type="region of interest" description="Disordered" evidence="6">
    <location>
        <begin position="251"/>
        <end position="310"/>
    </location>
</feature>